<dbReference type="RefSeq" id="WP_058596158.1">
    <property type="nucleotide sequence ID" value="NZ_LDRS01000020.1"/>
</dbReference>
<dbReference type="GO" id="GO:0003700">
    <property type="term" value="F:DNA-binding transcription factor activity"/>
    <property type="evidence" value="ECO:0007669"/>
    <property type="project" value="TreeGrafter"/>
</dbReference>
<dbReference type="Gene3D" id="3.40.50.2300">
    <property type="match status" value="2"/>
</dbReference>
<dbReference type="PANTHER" id="PTHR30146:SF109">
    <property type="entry name" value="HTH-TYPE TRANSCRIPTIONAL REGULATOR GALS"/>
    <property type="match status" value="1"/>
</dbReference>
<protein>
    <recommendedName>
        <fullName evidence="4">HTH lacI-type domain-containing protein</fullName>
    </recommendedName>
</protein>
<dbReference type="SMART" id="SM00354">
    <property type="entry name" value="HTH_LACI"/>
    <property type="match status" value="1"/>
</dbReference>
<organism evidence="5 6">
    <name type="scientific">Microbacterium testaceum</name>
    <name type="common">Aureobacterium testaceum</name>
    <name type="synonym">Brevibacterium testaceum</name>
    <dbReference type="NCBI Taxonomy" id="2033"/>
    <lineage>
        <taxon>Bacteria</taxon>
        <taxon>Bacillati</taxon>
        <taxon>Actinomycetota</taxon>
        <taxon>Actinomycetes</taxon>
        <taxon>Micrococcales</taxon>
        <taxon>Microbacteriaceae</taxon>
        <taxon>Microbacterium</taxon>
    </lineage>
</organism>
<keyword evidence="2" id="KW-0238">DNA-binding</keyword>
<dbReference type="GO" id="GO:0000976">
    <property type="term" value="F:transcription cis-regulatory region binding"/>
    <property type="evidence" value="ECO:0007669"/>
    <property type="project" value="TreeGrafter"/>
</dbReference>
<keyword evidence="3" id="KW-0804">Transcription</keyword>
<dbReference type="AlphaFoldDB" id="A0A147F8G8"/>
<dbReference type="Pfam" id="PF00356">
    <property type="entry name" value="LacI"/>
    <property type="match status" value="1"/>
</dbReference>
<dbReference type="InterPro" id="IPR000843">
    <property type="entry name" value="HTH_LacI"/>
</dbReference>
<feature type="domain" description="HTH lacI-type" evidence="4">
    <location>
        <begin position="1"/>
        <end position="55"/>
    </location>
</feature>
<dbReference type="CDD" id="cd06267">
    <property type="entry name" value="PBP1_LacI_sugar_binding-like"/>
    <property type="match status" value="1"/>
</dbReference>
<name>A0A147F8G8_MICTE</name>
<dbReference type="EMBL" id="LDRV01000047">
    <property type="protein sequence ID" value="KTS12492.1"/>
    <property type="molecule type" value="Genomic_DNA"/>
</dbReference>
<dbReference type="InterPro" id="IPR010982">
    <property type="entry name" value="Lambda_DNA-bd_dom_sf"/>
</dbReference>
<proteinExistence type="predicted"/>
<dbReference type="Proteomes" id="UP000072189">
    <property type="component" value="Unassembled WGS sequence"/>
</dbReference>
<dbReference type="SUPFAM" id="SSF53822">
    <property type="entry name" value="Periplasmic binding protein-like I"/>
    <property type="match status" value="1"/>
</dbReference>
<accession>A0A147F8G8</accession>
<sequence length="331" mass="35590">MTLEHVAAEAGVSKSSVSNVIRNHPHVREEVRQKVNAAIEKLGYRPQAIGQNLVSGRTGLVALAIPNFAQPYFAEIARSAVAAADELSMRLLVQQTDNLLDKEREAADAWNLGAADGLIFSPSVIGDDEIESRRAGMPLVLLGERSHLTTVDRVGIDSIAIAEIATRHLIDQGRTRIAMIGEKTSGDQFVVSEREEGFHRALAAAGLTEASPVGAVDDWTREDGSAAVDALVASGDTFDALFCANDLLALGAMSALRRHGLRVPEDVAVIGVDDIEDSRFSTPALSTVFIDKDWMARQAIRLIAKQIQNADAPPEQLSVPYRLIPRASTSL</sequence>
<reference evidence="5 6" key="1">
    <citation type="journal article" date="2016" name="Front. Microbiol.">
        <title>Genomic Resource of Rice Seed Associated Bacteria.</title>
        <authorList>
            <person name="Midha S."/>
            <person name="Bansal K."/>
            <person name="Sharma S."/>
            <person name="Kumar N."/>
            <person name="Patil P.P."/>
            <person name="Chaudhry V."/>
            <person name="Patil P.B."/>
        </authorList>
    </citation>
    <scope>NUCLEOTIDE SEQUENCE [LARGE SCALE GENOMIC DNA]</scope>
    <source>
        <strain evidence="5 6">RSA3</strain>
    </source>
</reference>
<gene>
    <name evidence="5" type="ORF">RSA3_08205</name>
</gene>
<dbReference type="InterPro" id="IPR028082">
    <property type="entry name" value="Peripla_BP_I"/>
</dbReference>
<evidence type="ECO:0000259" key="4">
    <source>
        <dbReference type="PROSITE" id="PS50932"/>
    </source>
</evidence>
<dbReference type="SUPFAM" id="SSF47413">
    <property type="entry name" value="lambda repressor-like DNA-binding domains"/>
    <property type="match status" value="1"/>
</dbReference>
<dbReference type="InterPro" id="IPR046335">
    <property type="entry name" value="LacI/GalR-like_sensor"/>
</dbReference>
<dbReference type="PANTHER" id="PTHR30146">
    <property type="entry name" value="LACI-RELATED TRANSCRIPTIONAL REPRESSOR"/>
    <property type="match status" value="1"/>
</dbReference>
<keyword evidence="1" id="KW-0805">Transcription regulation</keyword>
<evidence type="ECO:0000256" key="1">
    <source>
        <dbReference type="ARBA" id="ARBA00023015"/>
    </source>
</evidence>
<evidence type="ECO:0000313" key="6">
    <source>
        <dbReference type="Proteomes" id="UP000072189"/>
    </source>
</evidence>
<dbReference type="Pfam" id="PF13377">
    <property type="entry name" value="Peripla_BP_3"/>
    <property type="match status" value="1"/>
</dbReference>
<dbReference type="CDD" id="cd01392">
    <property type="entry name" value="HTH_LacI"/>
    <property type="match status" value="1"/>
</dbReference>
<evidence type="ECO:0000313" key="5">
    <source>
        <dbReference type="EMBL" id="KTS12492.1"/>
    </source>
</evidence>
<evidence type="ECO:0000256" key="2">
    <source>
        <dbReference type="ARBA" id="ARBA00023125"/>
    </source>
</evidence>
<comment type="caution">
    <text evidence="5">The sequence shown here is derived from an EMBL/GenBank/DDBJ whole genome shotgun (WGS) entry which is preliminary data.</text>
</comment>
<dbReference type="Gene3D" id="1.10.260.40">
    <property type="entry name" value="lambda repressor-like DNA-binding domains"/>
    <property type="match status" value="1"/>
</dbReference>
<evidence type="ECO:0000256" key="3">
    <source>
        <dbReference type="ARBA" id="ARBA00023163"/>
    </source>
</evidence>
<dbReference type="PROSITE" id="PS50932">
    <property type="entry name" value="HTH_LACI_2"/>
    <property type="match status" value="1"/>
</dbReference>
<dbReference type="PATRIC" id="fig|2033.5.peg.1756"/>